<dbReference type="CDD" id="cd00077">
    <property type="entry name" value="HDc"/>
    <property type="match status" value="1"/>
</dbReference>
<sequence>MSEHSRANILVVDDTETNIDILVDVLAPEYEVAVAMDGATALEMAEEEPPDLILLDIMMPDMDGYEVCRRLKAARTTYRIPVIFVTALSDTQDEAAGFAAGGVDYITKPISPPIVLARVATHLALADQQRACEHTVERQLAEIRQSHKDAVYMLGHAGHYNDDDTGVHIWRMASYARELAKSLGWSVEAQQLLLLAAPLHDTGKIGMPDSILKKPGPLTEEEWVIMRTHTTIGHRILSVSNTPLFVMAADVALCHHERWGGGGYPAGLQGEAIPEAARIVAITDVFDALTMQRPYKQPWPVERALEYIAQGDGHFDPHMVEHFLYIQDRIVEIMRHWNRKEKGNFL</sequence>
<dbReference type="InterPro" id="IPR052020">
    <property type="entry name" value="Cyclic_di-GMP/3'3'-cGAMP_PDE"/>
</dbReference>
<feature type="domain" description="Response regulatory" evidence="2">
    <location>
        <begin position="8"/>
        <end position="123"/>
    </location>
</feature>
<dbReference type="InterPro" id="IPR011006">
    <property type="entry name" value="CheY-like_superfamily"/>
</dbReference>
<dbReference type="Pfam" id="PF13487">
    <property type="entry name" value="HD_5"/>
    <property type="match status" value="1"/>
</dbReference>
<evidence type="ECO:0000256" key="1">
    <source>
        <dbReference type="PROSITE-ProRule" id="PRU00169"/>
    </source>
</evidence>
<dbReference type="Gene3D" id="1.10.3210.10">
    <property type="entry name" value="Hypothetical protein af1432"/>
    <property type="match status" value="1"/>
</dbReference>
<evidence type="ECO:0000313" key="4">
    <source>
        <dbReference type="EMBL" id="GFM38450.1"/>
    </source>
</evidence>
<name>A0A7J0BXM5_9BACT</name>
<dbReference type="PROSITE" id="PS50110">
    <property type="entry name" value="RESPONSE_REGULATORY"/>
    <property type="match status" value="1"/>
</dbReference>
<reference evidence="4 5" key="1">
    <citation type="submission" date="2020-05" db="EMBL/GenBank/DDBJ databases">
        <title>Draft genome sequence of Desulfovibrio psychrotolerans JS1T.</title>
        <authorList>
            <person name="Ueno A."/>
            <person name="Tamazawa S."/>
            <person name="Tamamura S."/>
            <person name="Murakami T."/>
            <person name="Kiyama T."/>
            <person name="Inomata H."/>
            <person name="Amano Y."/>
            <person name="Miyakawa K."/>
            <person name="Tamaki H."/>
            <person name="Naganuma T."/>
            <person name="Kaneko K."/>
        </authorList>
    </citation>
    <scope>NUCLEOTIDE SEQUENCE [LARGE SCALE GENOMIC DNA]</scope>
    <source>
        <strain evidence="4 5">JS1</strain>
    </source>
</reference>
<dbReference type="SMART" id="SM00471">
    <property type="entry name" value="HDc"/>
    <property type="match status" value="1"/>
</dbReference>
<accession>A0A7J0BXM5</accession>
<organism evidence="4 5">
    <name type="scientific">Desulfovibrio psychrotolerans</name>
    <dbReference type="NCBI Taxonomy" id="415242"/>
    <lineage>
        <taxon>Bacteria</taxon>
        <taxon>Pseudomonadati</taxon>
        <taxon>Thermodesulfobacteriota</taxon>
        <taxon>Desulfovibrionia</taxon>
        <taxon>Desulfovibrionales</taxon>
        <taxon>Desulfovibrionaceae</taxon>
        <taxon>Desulfovibrio</taxon>
    </lineage>
</organism>
<evidence type="ECO:0000313" key="5">
    <source>
        <dbReference type="Proteomes" id="UP000503820"/>
    </source>
</evidence>
<dbReference type="EMBL" id="BLVP01000036">
    <property type="protein sequence ID" value="GFM38450.1"/>
    <property type="molecule type" value="Genomic_DNA"/>
</dbReference>
<evidence type="ECO:0000259" key="3">
    <source>
        <dbReference type="PROSITE" id="PS51832"/>
    </source>
</evidence>
<dbReference type="AlphaFoldDB" id="A0A7J0BXM5"/>
<proteinExistence type="predicted"/>
<dbReference type="InterPro" id="IPR037522">
    <property type="entry name" value="HD_GYP_dom"/>
</dbReference>
<keyword evidence="5" id="KW-1185">Reference proteome</keyword>
<comment type="caution">
    <text evidence="4">The sequence shown here is derived from an EMBL/GenBank/DDBJ whole genome shotgun (WGS) entry which is preliminary data.</text>
</comment>
<dbReference type="SUPFAM" id="SSF109604">
    <property type="entry name" value="HD-domain/PDEase-like"/>
    <property type="match status" value="1"/>
</dbReference>
<dbReference type="InterPro" id="IPR001789">
    <property type="entry name" value="Sig_transdc_resp-reg_receiver"/>
</dbReference>
<dbReference type="Proteomes" id="UP000503820">
    <property type="component" value="Unassembled WGS sequence"/>
</dbReference>
<dbReference type="InterPro" id="IPR003607">
    <property type="entry name" value="HD/PDEase_dom"/>
</dbReference>
<dbReference type="PANTHER" id="PTHR45228">
    <property type="entry name" value="CYCLIC DI-GMP PHOSPHODIESTERASE TM_0186-RELATED"/>
    <property type="match status" value="1"/>
</dbReference>
<dbReference type="CDD" id="cd19920">
    <property type="entry name" value="REC_PA4781-like"/>
    <property type="match status" value="1"/>
</dbReference>
<keyword evidence="1" id="KW-0597">Phosphoprotein</keyword>
<feature type="domain" description="HD-GYP" evidence="3">
    <location>
        <begin position="143"/>
        <end position="339"/>
    </location>
</feature>
<dbReference type="PANTHER" id="PTHR45228:SF5">
    <property type="entry name" value="CYCLIC DI-GMP PHOSPHODIESTERASE VC_1348-RELATED"/>
    <property type="match status" value="1"/>
</dbReference>
<feature type="modified residue" description="4-aspartylphosphate" evidence="1">
    <location>
        <position position="56"/>
    </location>
</feature>
<dbReference type="Pfam" id="PF00072">
    <property type="entry name" value="Response_reg"/>
    <property type="match status" value="1"/>
</dbReference>
<evidence type="ECO:0000259" key="2">
    <source>
        <dbReference type="PROSITE" id="PS50110"/>
    </source>
</evidence>
<dbReference type="GO" id="GO:0000160">
    <property type="term" value="P:phosphorelay signal transduction system"/>
    <property type="evidence" value="ECO:0007669"/>
    <property type="project" value="InterPro"/>
</dbReference>
<gene>
    <name evidence="4" type="ORF">DSM19430T_31340</name>
</gene>
<dbReference type="PROSITE" id="PS51832">
    <property type="entry name" value="HD_GYP"/>
    <property type="match status" value="1"/>
</dbReference>
<dbReference type="Gene3D" id="3.40.50.2300">
    <property type="match status" value="1"/>
</dbReference>
<dbReference type="RefSeq" id="WP_174411056.1">
    <property type="nucleotide sequence ID" value="NZ_BLVP01000036.1"/>
</dbReference>
<protein>
    <submittedName>
        <fullName evidence="4">Two-component system response regulator</fullName>
    </submittedName>
</protein>
<dbReference type="SUPFAM" id="SSF52172">
    <property type="entry name" value="CheY-like"/>
    <property type="match status" value="1"/>
</dbReference>
<dbReference type="SMART" id="SM00448">
    <property type="entry name" value="REC"/>
    <property type="match status" value="1"/>
</dbReference>